<dbReference type="InterPro" id="IPR006685">
    <property type="entry name" value="MscS_channel_2nd"/>
</dbReference>
<dbReference type="EMBL" id="JBHSJJ010000011">
    <property type="protein sequence ID" value="MFC4873618.1"/>
    <property type="molecule type" value="Genomic_DNA"/>
</dbReference>
<accession>A0ABV9T4F5</accession>
<keyword evidence="5 7" id="KW-1133">Transmembrane helix</keyword>
<dbReference type="PANTHER" id="PTHR30221">
    <property type="entry name" value="SMALL-CONDUCTANCE MECHANOSENSITIVE CHANNEL"/>
    <property type="match status" value="1"/>
</dbReference>
<comment type="similarity">
    <text evidence="2">Belongs to the MscS (TC 1.A.23) family.</text>
</comment>
<comment type="caution">
    <text evidence="10">The sequence shown here is derived from an EMBL/GenBank/DDBJ whole genome shotgun (WGS) entry which is preliminary data.</text>
</comment>
<keyword evidence="6 7" id="KW-0472">Membrane</keyword>
<evidence type="ECO:0000256" key="4">
    <source>
        <dbReference type="ARBA" id="ARBA00022692"/>
    </source>
</evidence>
<reference evidence="11" key="1">
    <citation type="journal article" date="2019" name="Int. J. Syst. Evol. Microbiol.">
        <title>The Global Catalogue of Microorganisms (GCM) 10K type strain sequencing project: providing services to taxonomists for standard genome sequencing and annotation.</title>
        <authorList>
            <consortium name="The Broad Institute Genomics Platform"/>
            <consortium name="The Broad Institute Genome Sequencing Center for Infectious Disease"/>
            <person name="Wu L."/>
            <person name="Ma J."/>
        </authorList>
    </citation>
    <scope>NUCLEOTIDE SEQUENCE [LARGE SCALE GENOMIC DNA]</scope>
    <source>
        <strain evidence="11">CGMCC 4.7466</strain>
    </source>
</reference>
<evidence type="ECO:0000259" key="9">
    <source>
        <dbReference type="Pfam" id="PF21082"/>
    </source>
</evidence>
<dbReference type="Gene3D" id="2.30.30.60">
    <property type="match status" value="1"/>
</dbReference>
<comment type="subcellular location">
    <subcellularLocation>
        <location evidence="1">Cell membrane</location>
        <topology evidence="1">Multi-pass membrane protein</topology>
    </subcellularLocation>
</comment>
<dbReference type="Pfam" id="PF21082">
    <property type="entry name" value="MS_channel_3rd"/>
    <property type="match status" value="1"/>
</dbReference>
<feature type="transmembrane region" description="Helical" evidence="7">
    <location>
        <begin position="24"/>
        <end position="41"/>
    </location>
</feature>
<evidence type="ECO:0000256" key="1">
    <source>
        <dbReference type="ARBA" id="ARBA00004651"/>
    </source>
</evidence>
<dbReference type="InterPro" id="IPR011014">
    <property type="entry name" value="MscS_channel_TM-2"/>
</dbReference>
<name>A0ABV9T4F5_9BACT</name>
<dbReference type="InterPro" id="IPR023408">
    <property type="entry name" value="MscS_beta-dom_sf"/>
</dbReference>
<sequence>MNLHESFQKLKEILMGDLEDMERLAIAVVLGLLILLFFIFFSKWIKNVASRRLSKTTKDPLLADFIAAAIRGLILIFGFTLLFRFLGLTGVVSGILAGAGITAFIIGFALKDIGENFLAGILLAFKRPFRVGDTVEINGMRGRVLALNLRDTQIKTGDGKDVFLPNANIIKSPLINFTIDGYLSYNFTFGLDYGSDYPKALLLAEETIKNVPGILSGNKKPVVNVSELAANTLKITVTYWVNTHNRAQPDSKVRSGAIIAVVAALKNAGFKLT</sequence>
<evidence type="ECO:0000256" key="2">
    <source>
        <dbReference type="ARBA" id="ARBA00008017"/>
    </source>
</evidence>
<evidence type="ECO:0000256" key="3">
    <source>
        <dbReference type="ARBA" id="ARBA00022475"/>
    </source>
</evidence>
<evidence type="ECO:0000256" key="5">
    <source>
        <dbReference type="ARBA" id="ARBA00022989"/>
    </source>
</evidence>
<evidence type="ECO:0000256" key="7">
    <source>
        <dbReference type="SAM" id="Phobius"/>
    </source>
</evidence>
<protein>
    <submittedName>
        <fullName evidence="10">Mechanosensitive ion channel family protein</fullName>
    </submittedName>
</protein>
<dbReference type="InterPro" id="IPR045275">
    <property type="entry name" value="MscS_archaea/bacteria_type"/>
</dbReference>
<dbReference type="SUPFAM" id="SSF82689">
    <property type="entry name" value="Mechanosensitive channel protein MscS (YggB), C-terminal domain"/>
    <property type="match status" value="1"/>
</dbReference>
<keyword evidence="3" id="KW-1003">Cell membrane</keyword>
<evidence type="ECO:0000256" key="6">
    <source>
        <dbReference type="ARBA" id="ARBA00023136"/>
    </source>
</evidence>
<evidence type="ECO:0000313" key="10">
    <source>
        <dbReference type="EMBL" id="MFC4873618.1"/>
    </source>
</evidence>
<feature type="transmembrane region" description="Helical" evidence="7">
    <location>
        <begin position="61"/>
        <end position="85"/>
    </location>
</feature>
<dbReference type="SUPFAM" id="SSF50182">
    <property type="entry name" value="Sm-like ribonucleoproteins"/>
    <property type="match status" value="1"/>
</dbReference>
<dbReference type="InterPro" id="IPR010920">
    <property type="entry name" value="LSM_dom_sf"/>
</dbReference>
<dbReference type="Pfam" id="PF00924">
    <property type="entry name" value="MS_channel_2nd"/>
    <property type="match status" value="1"/>
</dbReference>
<dbReference type="InterPro" id="IPR049278">
    <property type="entry name" value="MS_channel_C"/>
</dbReference>
<evidence type="ECO:0000259" key="8">
    <source>
        <dbReference type="Pfam" id="PF00924"/>
    </source>
</evidence>
<keyword evidence="4 7" id="KW-0812">Transmembrane</keyword>
<feature type="domain" description="Mechanosensitive ion channel MscS" evidence="8">
    <location>
        <begin position="115"/>
        <end position="178"/>
    </location>
</feature>
<keyword evidence="11" id="KW-1185">Reference proteome</keyword>
<organism evidence="10 11">
    <name type="scientific">Negadavirga shengliensis</name>
    <dbReference type="NCBI Taxonomy" id="1389218"/>
    <lineage>
        <taxon>Bacteria</taxon>
        <taxon>Pseudomonadati</taxon>
        <taxon>Bacteroidota</taxon>
        <taxon>Cytophagia</taxon>
        <taxon>Cytophagales</taxon>
        <taxon>Cyclobacteriaceae</taxon>
        <taxon>Negadavirga</taxon>
    </lineage>
</organism>
<gene>
    <name evidence="10" type="ORF">ACFPFU_18090</name>
</gene>
<proteinExistence type="inferred from homology"/>
<dbReference type="Gene3D" id="3.30.70.100">
    <property type="match status" value="1"/>
</dbReference>
<dbReference type="InterPro" id="IPR011066">
    <property type="entry name" value="MscS_channel_C_sf"/>
</dbReference>
<dbReference type="PANTHER" id="PTHR30221:SF1">
    <property type="entry name" value="SMALL-CONDUCTANCE MECHANOSENSITIVE CHANNEL"/>
    <property type="match status" value="1"/>
</dbReference>
<feature type="domain" description="Mechanosensitive ion channel MscS C-terminal" evidence="9">
    <location>
        <begin position="186"/>
        <end position="246"/>
    </location>
</feature>
<dbReference type="RefSeq" id="WP_377066651.1">
    <property type="nucleotide sequence ID" value="NZ_JBHSJJ010000011.1"/>
</dbReference>
<evidence type="ECO:0000313" key="11">
    <source>
        <dbReference type="Proteomes" id="UP001595818"/>
    </source>
</evidence>
<dbReference type="SUPFAM" id="SSF82861">
    <property type="entry name" value="Mechanosensitive channel protein MscS (YggB), transmembrane region"/>
    <property type="match status" value="1"/>
</dbReference>
<dbReference type="Gene3D" id="1.10.287.1260">
    <property type="match status" value="1"/>
</dbReference>
<dbReference type="Proteomes" id="UP001595818">
    <property type="component" value="Unassembled WGS sequence"/>
</dbReference>
<feature type="transmembrane region" description="Helical" evidence="7">
    <location>
        <begin position="91"/>
        <end position="110"/>
    </location>
</feature>